<protein>
    <submittedName>
        <fullName evidence="2">RC-LH1 core complex protein PufX</fullName>
    </submittedName>
</protein>
<organism evidence="2 3">
    <name type="scientific">Sulfitobacter albidus</name>
    <dbReference type="NCBI Taxonomy" id="2829501"/>
    <lineage>
        <taxon>Bacteria</taxon>
        <taxon>Pseudomonadati</taxon>
        <taxon>Pseudomonadota</taxon>
        <taxon>Alphaproteobacteria</taxon>
        <taxon>Rhodobacterales</taxon>
        <taxon>Roseobacteraceae</taxon>
        <taxon>Sulfitobacter</taxon>
    </lineage>
</organism>
<evidence type="ECO:0000313" key="3">
    <source>
        <dbReference type="Proteomes" id="UP000683291"/>
    </source>
</evidence>
<dbReference type="Gene3D" id="1.20.5.920">
    <property type="entry name" value="rhodobacter sphaeroides pufx membrane protein"/>
    <property type="match status" value="1"/>
</dbReference>
<dbReference type="EMBL" id="CP073585">
    <property type="protein sequence ID" value="QUJ78409.1"/>
    <property type="molecule type" value="Genomic_DNA"/>
</dbReference>
<name>A0A975PP39_9RHOB</name>
<keyword evidence="1" id="KW-0472">Membrane</keyword>
<accession>A0A975PP39</accession>
<sequence>MLENHDYMRNDRTDQIRLGADVAYLMLKGAGYAAIVCIVLLVLTYGTVWVGKFLPPESKEAPDPTPLSLVVPVTEHATV</sequence>
<keyword evidence="1" id="KW-0812">Transmembrane</keyword>
<dbReference type="Pfam" id="PF11511">
    <property type="entry name" value="RhodobacterPufX"/>
    <property type="match status" value="1"/>
</dbReference>
<dbReference type="InterPro" id="IPR020169">
    <property type="entry name" value="Intrinsic_membrane_PufX"/>
</dbReference>
<dbReference type="KEGG" id="sual:KDD17_18400"/>
<keyword evidence="1" id="KW-1133">Transmembrane helix</keyword>
<dbReference type="Proteomes" id="UP000683291">
    <property type="component" value="Chromosome pJK7-1-4"/>
</dbReference>
<proteinExistence type="predicted"/>
<evidence type="ECO:0000256" key="1">
    <source>
        <dbReference type="SAM" id="Phobius"/>
    </source>
</evidence>
<dbReference type="AlphaFoldDB" id="A0A975PP39"/>
<evidence type="ECO:0000313" key="2">
    <source>
        <dbReference type="EMBL" id="QUJ78409.1"/>
    </source>
</evidence>
<feature type="transmembrane region" description="Helical" evidence="1">
    <location>
        <begin position="30"/>
        <end position="50"/>
    </location>
</feature>
<gene>
    <name evidence="2" type="primary">pufX</name>
    <name evidence="2" type="ORF">KDD17_18400</name>
</gene>
<reference evidence="2" key="1">
    <citation type="submission" date="2021-04" db="EMBL/GenBank/DDBJ databases">
        <title>Complete genome sequence for Sulfitobacter sp. strain JK7-1.</title>
        <authorList>
            <person name="Park S.-J."/>
        </authorList>
    </citation>
    <scope>NUCLEOTIDE SEQUENCE</scope>
    <source>
        <strain evidence="2">JK7-1</strain>
    </source>
</reference>
<keyword evidence="3" id="KW-1185">Reference proteome</keyword>
<dbReference type="RefSeq" id="WP_212706601.1">
    <property type="nucleotide sequence ID" value="NZ_CP073585.1"/>
</dbReference>